<dbReference type="NCBIfam" id="NF003816">
    <property type="entry name" value="PRK05406.1-5"/>
    <property type="match status" value="1"/>
</dbReference>
<comment type="similarity">
    <text evidence="1">Belongs to the LamB/PxpA family.</text>
</comment>
<dbReference type="InterPro" id="IPR011330">
    <property type="entry name" value="Glyco_hydro/deAcase_b/a-brl"/>
</dbReference>
<keyword evidence="1" id="KW-0067">ATP-binding</keyword>
<dbReference type="GeneID" id="29370398"/>
<proteinExistence type="inferred from homology"/>
<dbReference type="PANTHER" id="PTHR30292:SF0">
    <property type="entry name" value="5-OXOPROLINASE SUBUNIT A"/>
    <property type="match status" value="1"/>
</dbReference>
<protein>
    <recommendedName>
        <fullName evidence="1">5-oxoprolinase subunit A</fullName>
        <shortName evidence="1">5-OPase subunit A</shortName>
        <ecNumber evidence="1">3.5.2.9</ecNumber>
    </recommendedName>
    <alternativeName>
        <fullName evidence="1">5-oxoprolinase (ATP-hydrolyzing) subunit A</fullName>
    </alternativeName>
</protein>
<dbReference type="SUPFAM" id="SSF88713">
    <property type="entry name" value="Glycoside hydrolase/deacetylase"/>
    <property type="match status" value="1"/>
</dbReference>
<dbReference type="STRING" id="511.UZ73_01810"/>
<name>A0A0M7E405_ALCFA</name>
<keyword evidence="1" id="KW-0547">Nucleotide-binding</keyword>
<dbReference type="Gene3D" id="3.20.20.370">
    <property type="entry name" value="Glycoside hydrolase/deacetylase"/>
    <property type="match status" value="1"/>
</dbReference>
<comment type="function">
    <text evidence="1">Catalyzes the cleavage of 5-oxoproline to form L-glutamate coupled to the hydrolysis of ATP to ADP and inorganic phosphate.</text>
</comment>
<accession>A0A0S2JMS9</accession>
<organism evidence="2 3">
    <name type="scientific">Alcaligenes faecalis</name>
    <dbReference type="NCBI Taxonomy" id="511"/>
    <lineage>
        <taxon>Bacteria</taxon>
        <taxon>Pseudomonadati</taxon>
        <taxon>Pseudomonadota</taxon>
        <taxon>Betaproteobacteria</taxon>
        <taxon>Burkholderiales</taxon>
        <taxon>Alcaligenaceae</taxon>
        <taxon>Alcaligenes</taxon>
    </lineage>
</organism>
<evidence type="ECO:0000256" key="1">
    <source>
        <dbReference type="HAMAP-Rule" id="MF_00691"/>
    </source>
</evidence>
<dbReference type="AlphaFoldDB" id="A0A0M7E405"/>
<dbReference type="GO" id="GO:0005524">
    <property type="term" value="F:ATP binding"/>
    <property type="evidence" value="ECO:0007669"/>
    <property type="project" value="UniProtKB-UniRule"/>
</dbReference>
<dbReference type="RefSeq" id="WP_042481501.1">
    <property type="nucleotide sequence ID" value="NZ_CP013119.1"/>
</dbReference>
<dbReference type="EC" id="3.5.2.9" evidence="1"/>
<gene>
    <name evidence="1" type="primary">pxpA</name>
    <name evidence="2" type="ORF">DF183_03295</name>
</gene>
<dbReference type="GO" id="GO:0017168">
    <property type="term" value="F:5-oxoprolinase (ATP-hydrolyzing) activity"/>
    <property type="evidence" value="ECO:0007669"/>
    <property type="project" value="UniProtKB-UniRule"/>
</dbReference>
<dbReference type="OrthoDB" id="9773478at2"/>
<dbReference type="PANTHER" id="PTHR30292">
    <property type="entry name" value="UNCHARACTERIZED PROTEIN YBGL-RELATED"/>
    <property type="match status" value="1"/>
</dbReference>
<dbReference type="HAMAP" id="MF_00691">
    <property type="entry name" value="PxpA"/>
    <property type="match status" value="1"/>
</dbReference>
<reference evidence="2 3" key="1">
    <citation type="submission" date="2018-05" db="EMBL/GenBank/DDBJ databases">
        <title>Genome Sequence of an Efficient Indole-Degrading Bacterium, Alcaligenes sp.YBY.</title>
        <authorList>
            <person name="Yang B."/>
        </authorList>
    </citation>
    <scope>NUCLEOTIDE SEQUENCE [LARGE SCALE GENOMIC DNA]</scope>
    <source>
        <strain evidence="2 3">YBY</strain>
    </source>
</reference>
<dbReference type="InterPro" id="IPR005501">
    <property type="entry name" value="LamB/YcsF/PxpA-like"/>
</dbReference>
<dbReference type="CDD" id="cd10787">
    <property type="entry name" value="LamB_YcsF_like"/>
    <property type="match status" value="1"/>
</dbReference>
<accession>A0A0M7E405</accession>
<dbReference type="Pfam" id="PF03746">
    <property type="entry name" value="LamB_YcsF"/>
    <property type="match status" value="1"/>
</dbReference>
<comment type="caution">
    <text evidence="2">The sequence shown here is derived from an EMBL/GenBank/DDBJ whole genome shotgun (WGS) entry which is preliminary data.</text>
</comment>
<dbReference type="Proteomes" id="UP000245216">
    <property type="component" value="Unassembled WGS sequence"/>
</dbReference>
<comment type="subunit">
    <text evidence="1">Forms a complex composed of PxpA, PxpB and PxpC.</text>
</comment>
<dbReference type="EMBL" id="QEXO01000001">
    <property type="protein sequence ID" value="PWE15769.1"/>
    <property type="molecule type" value="Genomic_DNA"/>
</dbReference>
<evidence type="ECO:0000313" key="2">
    <source>
        <dbReference type="EMBL" id="PWE15769.1"/>
    </source>
</evidence>
<dbReference type="KEGG" id="afa:UZ73_01810"/>
<sequence length="252" mass="26440">MSLSIDLNCDMGESFGPWVMGHDEQVIPWVTSVNIACGFHAGDPGTMRQTVALALKHGVKLGAHPGLPDLAGFGRRVMAVTPEQVYDMVVVQVGALAAVARTQGAALHHVKAHGALYNMAARDAALAKAIAQAVADIDRSLILYALAGSVQVQAGRDAGLTVAQEVFADRSYQDDGSLTPRQQAGAMITDADQSVQQVMQMIEQGTVTSLSGKTVPLSADTLCLHGDQAGAAEFAQRLHQAFEQSGVRVLAV</sequence>
<dbReference type="GO" id="GO:0005975">
    <property type="term" value="P:carbohydrate metabolic process"/>
    <property type="evidence" value="ECO:0007669"/>
    <property type="project" value="InterPro"/>
</dbReference>
<reference evidence="2 3" key="2">
    <citation type="submission" date="2018-05" db="EMBL/GenBank/DDBJ databases">
        <authorList>
            <person name="Lanie J.A."/>
            <person name="Ng W.-L."/>
            <person name="Kazmierczak K.M."/>
            <person name="Andrzejewski T.M."/>
            <person name="Davidsen T.M."/>
            <person name="Wayne K.J."/>
            <person name="Tettelin H."/>
            <person name="Glass J.I."/>
            <person name="Rusch D."/>
            <person name="Podicherti R."/>
            <person name="Tsui H.-C.T."/>
            <person name="Winkler M.E."/>
        </authorList>
    </citation>
    <scope>NUCLEOTIDE SEQUENCE [LARGE SCALE GENOMIC DNA]</scope>
    <source>
        <strain evidence="2 3">YBY</strain>
    </source>
</reference>
<comment type="catalytic activity">
    <reaction evidence="1">
        <text>5-oxo-L-proline + ATP + 2 H2O = L-glutamate + ADP + phosphate + H(+)</text>
        <dbReference type="Rhea" id="RHEA:10348"/>
        <dbReference type="ChEBI" id="CHEBI:15377"/>
        <dbReference type="ChEBI" id="CHEBI:15378"/>
        <dbReference type="ChEBI" id="CHEBI:29985"/>
        <dbReference type="ChEBI" id="CHEBI:30616"/>
        <dbReference type="ChEBI" id="CHEBI:43474"/>
        <dbReference type="ChEBI" id="CHEBI:58402"/>
        <dbReference type="ChEBI" id="CHEBI:456216"/>
        <dbReference type="EC" id="3.5.2.9"/>
    </reaction>
</comment>
<evidence type="ECO:0000313" key="3">
    <source>
        <dbReference type="Proteomes" id="UP000245216"/>
    </source>
</evidence>
<dbReference type="NCBIfam" id="NF003814">
    <property type="entry name" value="PRK05406.1-3"/>
    <property type="match status" value="1"/>
</dbReference>
<keyword evidence="1" id="KW-0378">Hydrolase</keyword>